<name>A0ACB8W214_9TELE</name>
<evidence type="ECO:0000313" key="1">
    <source>
        <dbReference type="EMBL" id="KAI3361901.1"/>
    </source>
</evidence>
<sequence>MLAVGPMDGSRQSAFLLSTPPLAALHSMTEMKTPLYPAYPLASTSPATTSPNPGGMAVSSPGLKSSSGLSPGLGSPQQCSSATPHGINDILSRPCASSAGSTVAAAAASSSAGLLSGLPRFSSLSPPPPPGLYFSPGAAAVAVARYPKPLAELPGRTPIFWPGVMQSPHWRDARFACSPHQSSVLLDKDGKRKHTRPTFSGQQIFALEKTFEQTKYLAGPERARLAYSLGMTESQVKVWFQNRRTKWRKKHAAEMATAKKKQDSETERLKGTSDNEDEDDDYNKPLDPNSDDEKITQLLKKHKPGPGPGLLLHTSENDSSLIAVIESMRGEQRLEPAISHNAENIILFVKYHHYTAESDSEERCSEDQTCRQQVVQLIQDGTSMRAVARRFAVSVSVVSRAWRRYQETGQYIRRRGGGRRRATTQQQDRYLRLCARRNRRSTARALQNDLQQATNVHVSAQTPNTVQDVWHLPENTKIGKFATGACPVLFTDESRFTLSTCDRRDRVWRRRGERSAACNILQHDRFGSGSVMVWGGISLGGRTALHVLARGSLTAIRYRDEILRPLVRPYAGAVGPGFLLMQDNARPHVAGVCQQFLQDEGIDAMDWPARSPDLNPIEHIWDIMSRSIHQRHVAPQTVQELADALVQVWEEIPQETIRHLIRSMPRRCREVHQKSLHQDLIHHRPDPDLIRSVEDQVCGGSGSGKMIRTKIFVRK</sequence>
<accession>A0ACB8W214</accession>
<reference evidence="1" key="1">
    <citation type="submission" date="2022-04" db="EMBL/GenBank/DDBJ databases">
        <title>Jade perch genome.</title>
        <authorList>
            <person name="Chao B."/>
        </authorList>
    </citation>
    <scope>NUCLEOTIDE SEQUENCE</scope>
    <source>
        <strain evidence="1">CB-2022</strain>
    </source>
</reference>
<protein>
    <submittedName>
        <fullName evidence="1">Uncharacterized protein</fullName>
    </submittedName>
</protein>
<organism evidence="1 2">
    <name type="scientific">Scortum barcoo</name>
    <name type="common">barcoo grunter</name>
    <dbReference type="NCBI Taxonomy" id="214431"/>
    <lineage>
        <taxon>Eukaryota</taxon>
        <taxon>Metazoa</taxon>
        <taxon>Chordata</taxon>
        <taxon>Craniata</taxon>
        <taxon>Vertebrata</taxon>
        <taxon>Euteleostomi</taxon>
        <taxon>Actinopterygii</taxon>
        <taxon>Neopterygii</taxon>
        <taxon>Teleostei</taxon>
        <taxon>Neoteleostei</taxon>
        <taxon>Acanthomorphata</taxon>
        <taxon>Eupercaria</taxon>
        <taxon>Centrarchiformes</taxon>
        <taxon>Terapontoidei</taxon>
        <taxon>Terapontidae</taxon>
        <taxon>Scortum</taxon>
    </lineage>
</organism>
<dbReference type="Proteomes" id="UP000831701">
    <property type="component" value="Chromosome 15"/>
</dbReference>
<keyword evidence="2" id="KW-1185">Reference proteome</keyword>
<gene>
    <name evidence="1" type="ORF">L3Q82_002219</name>
</gene>
<proteinExistence type="predicted"/>
<dbReference type="EMBL" id="CM041545">
    <property type="protein sequence ID" value="KAI3361901.1"/>
    <property type="molecule type" value="Genomic_DNA"/>
</dbReference>
<comment type="caution">
    <text evidence="1">The sequence shown here is derived from an EMBL/GenBank/DDBJ whole genome shotgun (WGS) entry which is preliminary data.</text>
</comment>
<evidence type="ECO:0000313" key="2">
    <source>
        <dbReference type="Proteomes" id="UP000831701"/>
    </source>
</evidence>